<sequence length="95" mass="10872">MVKEQSSKKKGQPTEKIDGDELRKGQQEEANGTHRSSLKHRRIRIKNTCARIETSREIRGKTCGQQPILNPPSECKDPEGPKQKEAKQQEYLTDE</sequence>
<dbReference type="RefSeq" id="XP_008819463.1">
    <property type="nucleotide sequence ID" value="XM_008821241.1"/>
</dbReference>
<evidence type="ECO:0000313" key="3">
    <source>
        <dbReference type="Proteomes" id="UP000030640"/>
    </source>
</evidence>
<evidence type="ECO:0000313" key="2">
    <source>
        <dbReference type="EMBL" id="EUD63950.1"/>
    </source>
</evidence>
<name>W6ZXG2_9APIC</name>
<feature type="region of interest" description="Disordered" evidence="1">
    <location>
        <begin position="1"/>
        <end position="42"/>
    </location>
</feature>
<feature type="compositionally biased region" description="Basic and acidic residues" evidence="1">
    <location>
        <begin position="74"/>
        <end position="88"/>
    </location>
</feature>
<feature type="compositionally biased region" description="Basic and acidic residues" evidence="1">
    <location>
        <begin position="1"/>
        <end position="27"/>
    </location>
</feature>
<organism evidence="2 3">
    <name type="scientific">Plasmodium inui San Antonio 1</name>
    <dbReference type="NCBI Taxonomy" id="1237626"/>
    <lineage>
        <taxon>Eukaryota</taxon>
        <taxon>Sar</taxon>
        <taxon>Alveolata</taxon>
        <taxon>Apicomplexa</taxon>
        <taxon>Aconoidasida</taxon>
        <taxon>Haemosporida</taxon>
        <taxon>Plasmodiidae</taxon>
        <taxon>Plasmodium</taxon>
        <taxon>Plasmodium (Plasmodium)</taxon>
    </lineage>
</organism>
<dbReference type="AlphaFoldDB" id="W6ZXG2"/>
<protein>
    <submittedName>
        <fullName evidence="2">Uncharacterized protein</fullName>
    </submittedName>
</protein>
<keyword evidence="3" id="KW-1185">Reference proteome</keyword>
<feature type="region of interest" description="Disordered" evidence="1">
    <location>
        <begin position="57"/>
        <end position="95"/>
    </location>
</feature>
<dbReference type="VEuPathDB" id="PlasmoDB:C922_05670"/>
<dbReference type="GeneID" id="20040944"/>
<evidence type="ECO:0000256" key="1">
    <source>
        <dbReference type="SAM" id="MobiDB-lite"/>
    </source>
</evidence>
<dbReference type="Proteomes" id="UP000030640">
    <property type="component" value="Unassembled WGS sequence"/>
</dbReference>
<accession>W6ZXG2</accession>
<gene>
    <name evidence="2" type="ORF">C922_05670</name>
</gene>
<proteinExistence type="predicted"/>
<dbReference type="EMBL" id="KI965588">
    <property type="protein sequence ID" value="EUD63950.1"/>
    <property type="molecule type" value="Genomic_DNA"/>
</dbReference>
<reference evidence="2 3" key="1">
    <citation type="submission" date="2013-02" db="EMBL/GenBank/DDBJ databases">
        <title>The Genome Sequence of Plasmodium inui San Antonio 1.</title>
        <authorList>
            <consortium name="The Broad Institute Genome Sequencing Platform"/>
            <consortium name="The Broad Institute Genome Sequencing Center for Infectious Disease"/>
            <person name="Neafsey D."/>
            <person name="Cheeseman I."/>
            <person name="Volkman S."/>
            <person name="Adams J."/>
            <person name="Walker B."/>
            <person name="Young S.K."/>
            <person name="Zeng Q."/>
            <person name="Gargeya S."/>
            <person name="Fitzgerald M."/>
            <person name="Haas B."/>
            <person name="Abouelleil A."/>
            <person name="Alvarado L."/>
            <person name="Arachchi H.M."/>
            <person name="Berlin A.M."/>
            <person name="Chapman S.B."/>
            <person name="Dewar J."/>
            <person name="Goldberg J."/>
            <person name="Griggs A."/>
            <person name="Gujja S."/>
            <person name="Hansen M."/>
            <person name="Howarth C."/>
            <person name="Imamovic A."/>
            <person name="Larimer J."/>
            <person name="McCowan C."/>
            <person name="Murphy C."/>
            <person name="Neiman D."/>
            <person name="Pearson M."/>
            <person name="Priest M."/>
            <person name="Roberts A."/>
            <person name="Saif S."/>
            <person name="Shea T."/>
            <person name="Sisk P."/>
            <person name="Sykes S."/>
            <person name="Wortman J."/>
            <person name="Nusbaum C."/>
            <person name="Birren B."/>
        </authorList>
    </citation>
    <scope>NUCLEOTIDE SEQUENCE [LARGE SCALE GENOMIC DNA]</scope>
    <source>
        <strain evidence="2 3">San Antonio 1</strain>
    </source>
</reference>